<evidence type="ECO:0000313" key="3">
    <source>
        <dbReference type="Proteomes" id="UP001081071"/>
    </source>
</evidence>
<name>A0ABT4M7I5_9NOCA</name>
<dbReference type="Pfam" id="PF08808">
    <property type="entry name" value="RES"/>
    <property type="match status" value="1"/>
</dbReference>
<organism evidence="2 3">
    <name type="scientific">Rhodococcus ruber</name>
    <dbReference type="NCBI Taxonomy" id="1830"/>
    <lineage>
        <taxon>Bacteria</taxon>
        <taxon>Bacillati</taxon>
        <taxon>Actinomycetota</taxon>
        <taxon>Actinomycetes</taxon>
        <taxon>Mycobacteriales</taxon>
        <taxon>Nocardiaceae</taxon>
        <taxon>Rhodococcus</taxon>
    </lineage>
</organism>
<feature type="domain" description="RES" evidence="1">
    <location>
        <begin position="29"/>
        <end position="164"/>
    </location>
</feature>
<proteinExistence type="predicted"/>
<evidence type="ECO:0000313" key="2">
    <source>
        <dbReference type="EMBL" id="MCZ4516915.1"/>
    </source>
</evidence>
<sequence>MDSLPARLAEAPLVSVEGQWQRHVPARFAREAVDGRSARGRWGTADAFPVLYLGRPKDSVVVEAYRHLVDPVDDPAMAASIRPRVLVTVEVDVTEILDLRSARGRASAQVTMGQLQSDTNDRSAYEVCQNIAAAAHQLGHHGVITPAATKRGDTLVLFTDILPASQRPSVVGVEPWMQLPSDPRVESSPSLRIVRGTD</sequence>
<dbReference type="InterPro" id="IPR014914">
    <property type="entry name" value="RES_dom"/>
</dbReference>
<comment type="caution">
    <text evidence="2">The sequence shown here is derived from an EMBL/GenBank/DDBJ whole genome shotgun (WGS) entry which is preliminary data.</text>
</comment>
<protein>
    <submittedName>
        <fullName evidence="2">RES domain-containing protein</fullName>
    </submittedName>
</protein>
<accession>A0ABT4M7I5</accession>
<dbReference type="RefSeq" id="WP_269601556.1">
    <property type="nucleotide sequence ID" value="NZ_JAPWIJ010000001.1"/>
</dbReference>
<dbReference type="Proteomes" id="UP001081071">
    <property type="component" value="Unassembled WGS sequence"/>
</dbReference>
<gene>
    <name evidence="2" type="ORF">O4220_00195</name>
</gene>
<keyword evidence="3" id="KW-1185">Reference proteome</keyword>
<dbReference type="EMBL" id="JAPWIJ010000001">
    <property type="protein sequence ID" value="MCZ4516915.1"/>
    <property type="molecule type" value="Genomic_DNA"/>
</dbReference>
<evidence type="ECO:0000259" key="1">
    <source>
        <dbReference type="Pfam" id="PF08808"/>
    </source>
</evidence>
<reference evidence="2" key="1">
    <citation type="submission" date="2022-12" db="EMBL/GenBank/DDBJ databases">
        <authorList>
            <person name="Krivoruchko A.V."/>
            <person name="Elkin A."/>
        </authorList>
    </citation>
    <scope>NUCLEOTIDE SEQUENCE</scope>
    <source>
        <strain evidence="2">IEGM 1391</strain>
    </source>
</reference>